<dbReference type="SUPFAM" id="SSF46785">
    <property type="entry name" value="Winged helix' DNA-binding domain"/>
    <property type="match status" value="1"/>
</dbReference>
<protein>
    <submittedName>
        <fullName evidence="2">Sugar kinase of the NBD/HSP70 family, may contain an N-terminal HTH domain</fullName>
    </submittedName>
</protein>
<evidence type="ECO:0000256" key="1">
    <source>
        <dbReference type="ARBA" id="ARBA00006479"/>
    </source>
</evidence>
<dbReference type="EMBL" id="LT629710">
    <property type="protein sequence ID" value="SDO54008.1"/>
    <property type="molecule type" value="Genomic_DNA"/>
</dbReference>
<name>A0A1H0KDG6_9ACTN</name>
<keyword evidence="3" id="KW-1185">Reference proteome</keyword>
<evidence type="ECO:0000313" key="3">
    <source>
        <dbReference type="Proteomes" id="UP000198741"/>
    </source>
</evidence>
<accession>A0A1H0KDG6</accession>
<keyword evidence="2" id="KW-0418">Kinase</keyword>
<dbReference type="STRING" id="1090615.SAMN04515671_1266"/>
<reference evidence="2 3" key="1">
    <citation type="submission" date="2016-10" db="EMBL/GenBank/DDBJ databases">
        <authorList>
            <person name="de Groot N.N."/>
        </authorList>
    </citation>
    <scope>NUCLEOTIDE SEQUENCE [LARGE SCALE GENOMIC DNA]</scope>
    <source>
        <strain evidence="3">P4-7,KCTC 19426,CECT 7604</strain>
    </source>
</reference>
<dbReference type="Gene3D" id="1.10.10.10">
    <property type="entry name" value="Winged helix-like DNA-binding domain superfamily/Winged helix DNA-binding domain"/>
    <property type="match status" value="1"/>
</dbReference>
<dbReference type="RefSeq" id="WP_090475166.1">
    <property type="nucleotide sequence ID" value="NZ_LT629710.1"/>
</dbReference>
<dbReference type="AlphaFoldDB" id="A0A1H0KDG6"/>
<dbReference type="SUPFAM" id="SSF53067">
    <property type="entry name" value="Actin-like ATPase domain"/>
    <property type="match status" value="2"/>
</dbReference>
<comment type="similarity">
    <text evidence="1">Belongs to the ROK (NagC/XylR) family.</text>
</comment>
<dbReference type="PANTHER" id="PTHR18964">
    <property type="entry name" value="ROK (REPRESSOR, ORF, KINASE) FAMILY"/>
    <property type="match status" value="1"/>
</dbReference>
<evidence type="ECO:0000313" key="2">
    <source>
        <dbReference type="EMBL" id="SDO54008.1"/>
    </source>
</evidence>
<dbReference type="GO" id="GO:0016301">
    <property type="term" value="F:kinase activity"/>
    <property type="evidence" value="ECO:0007669"/>
    <property type="project" value="UniProtKB-KW"/>
</dbReference>
<proteinExistence type="inferred from homology"/>
<dbReference type="InterPro" id="IPR036390">
    <property type="entry name" value="WH_DNA-bd_sf"/>
</dbReference>
<organism evidence="2 3">
    <name type="scientific">Nakamurella panacisegetis</name>
    <dbReference type="NCBI Taxonomy" id="1090615"/>
    <lineage>
        <taxon>Bacteria</taxon>
        <taxon>Bacillati</taxon>
        <taxon>Actinomycetota</taxon>
        <taxon>Actinomycetes</taxon>
        <taxon>Nakamurellales</taxon>
        <taxon>Nakamurellaceae</taxon>
        <taxon>Nakamurella</taxon>
    </lineage>
</organism>
<dbReference type="Pfam" id="PF00480">
    <property type="entry name" value="ROK"/>
    <property type="match status" value="1"/>
</dbReference>
<dbReference type="InterPro" id="IPR036388">
    <property type="entry name" value="WH-like_DNA-bd_sf"/>
</dbReference>
<dbReference type="Gene3D" id="3.30.420.40">
    <property type="match status" value="2"/>
</dbReference>
<gene>
    <name evidence="2" type="ORF">SAMN04515671_1266</name>
</gene>
<dbReference type="Proteomes" id="UP000198741">
    <property type="component" value="Chromosome I"/>
</dbReference>
<sequence>MTEFGVMTSGRTPLTPARQASLREHNLGMVLDQIVNAATPPSRADIAGATGLTRATVSALADHLLAGRLIAELAPVSSQRAGRPAVPLVPAARTLVAVGLEVNVDYLGVRAIDLTGAVLAESVEPGDFRNTRPEPVLAALAALFAGVVTPLEAEGIPMAGCYVALPGLVDRNTGPLRLAPNLGWESVDVVGLLTRNLQMNGTPVALANEAKLAARAEAEARRPDDVHSFFYVSGEIGIGGAIVTDGAVVPGRHGWSGEIGHTLIDPNGPLCGCGSHGCLEQYAGKDALMRAARLPQSAPVRALLDSVGSPSTDTALAEGGRALGIALSNTANLIDVDTLVLGGVYTSLAPYLIPPIQRELAARVLSHRWSPVTVQAARSVDYAALTGGAKTVLGDIVMDPNSWTRRVLAEPTPIT</sequence>
<dbReference type="PANTHER" id="PTHR18964:SF149">
    <property type="entry name" value="BIFUNCTIONAL UDP-N-ACETYLGLUCOSAMINE 2-EPIMERASE_N-ACETYLMANNOSAMINE KINASE"/>
    <property type="match status" value="1"/>
</dbReference>
<dbReference type="InterPro" id="IPR043129">
    <property type="entry name" value="ATPase_NBD"/>
</dbReference>
<keyword evidence="2" id="KW-0808">Transferase</keyword>
<dbReference type="InterPro" id="IPR000600">
    <property type="entry name" value="ROK"/>
</dbReference>
<dbReference type="OrthoDB" id="3189808at2"/>